<dbReference type="InterPro" id="IPR053925">
    <property type="entry name" value="RecX_HTH_3rd"/>
</dbReference>
<evidence type="ECO:0000259" key="6">
    <source>
        <dbReference type="Pfam" id="PF02631"/>
    </source>
</evidence>
<dbReference type="Proteomes" id="UP000178812">
    <property type="component" value="Unassembled WGS sequence"/>
</dbReference>
<comment type="similarity">
    <text evidence="2 5">Belongs to the RecX family.</text>
</comment>
<feature type="domain" description="RecX third three-helical" evidence="7">
    <location>
        <begin position="89"/>
        <end position="135"/>
    </location>
</feature>
<reference evidence="8 9" key="1">
    <citation type="journal article" date="2016" name="Nat. Commun.">
        <title>Thousands of microbial genomes shed light on interconnected biogeochemical processes in an aquifer system.</title>
        <authorList>
            <person name="Anantharaman K."/>
            <person name="Brown C.T."/>
            <person name="Hug L.A."/>
            <person name="Sharon I."/>
            <person name="Castelle C.J."/>
            <person name="Probst A.J."/>
            <person name="Thomas B.C."/>
            <person name="Singh A."/>
            <person name="Wilkins M.J."/>
            <person name="Karaoz U."/>
            <person name="Brodie E.L."/>
            <person name="Williams K.H."/>
            <person name="Hubbard S.S."/>
            <person name="Banfield J.F."/>
        </authorList>
    </citation>
    <scope>NUCLEOTIDE SEQUENCE [LARGE SCALE GENOMIC DNA]</scope>
</reference>
<accession>A0A1F7WTA4</accession>
<dbReference type="HAMAP" id="MF_01114">
    <property type="entry name" value="RecX"/>
    <property type="match status" value="1"/>
</dbReference>
<gene>
    <name evidence="5" type="primary">recX</name>
    <name evidence="8" type="ORF">A2125_01020</name>
</gene>
<dbReference type="GO" id="GO:0005737">
    <property type="term" value="C:cytoplasm"/>
    <property type="evidence" value="ECO:0007669"/>
    <property type="project" value="UniProtKB-SubCell"/>
</dbReference>
<dbReference type="PANTHER" id="PTHR33602:SF1">
    <property type="entry name" value="REGULATORY PROTEIN RECX FAMILY PROTEIN"/>
    <property type="match status" value="1"/>
</dbReference>
<proteinExistence type="inferred from homology"/>
<evidence type="ECO:0000259" key="7">
    <source>
        <dbReference type="Pfam" id="PF21981"/>
    </source>
</evidence>
<comment type="function">
    <text evidence="5">Modulates RecA activity.</text>
</comment>
<evidence type="ECO:0000313" key="8">
    <source>
        <dbReference type="EMBL" id="OGM05887.1"/>
    </source>
</evidence>
<organism evidence="8 9">
    <name type="scientific">Candidatus Woesebacteria bacterium GWB1_43_5</name>
    <dbReference type="NCBI Taxonomy" id="1802474"/>
    <lineage>
        <taxon>Bacteria</taxon>
        <taxon>Candidatus Woeseibacteriota</taxon>
    </lineage>
</organism>
<sequence>MRFASLRPRSEKEIRLWFKRKKVPESFYEKLFGKLARLEMVGDEKFAKWWIDSRIQFKSKSKKELVFELRNKGIDQNIIEDVLSETEFDEVKTAKELLKNKAYKWQKLPSKEKRKKKTEFLGRRGFGWEVIKKVINLTDAVE</sequence>
<evidence type="ECO:0000313" key="9">
    <source>
        <dbReference type="Proteomes" id="UP000178812"/>
    </source>
</evidence>
<dbReference type="InterPro" id="IPR053924">
    <property type="entry name" value="RecX_HTH_2nd"/>
</dbReference>
<dbReference type="Pfam" id="PF02631">
    <property type="entry name" value="RecX_HTH2"/>
    <property type="match status" value="1"/>
</dbReference>
<evidence type="ECO:0000256" key="1">
    <source>
        <dbReference type="ARBA" id="ARBA00004496"/>
    </source>
</evidence>
<name>A0A1F7WTA4_9BACT</name>
<dbReference type="PANTHER" id="PTHR33602">
    <property type="entry name" value="REGULATORY PROTEIN RECX FAMILY PROTEIN"/>
    <property type="match status" value="1"/>
</dbReference>
<protein>
    <recommendedName>
        <fullName evidence="3 5">Regulatory protein RecX</fullName>
    </recommendedName>
</protein>
<evidence type="ECO:0000256" key="3">
    <source>
        <dbReference type="ARBA" id="ARBA00018111"/>
    </source>
</evidence>
<dbReference type="EMBL" id="MGFM01000015">
    <property type="protein sequence ID" value="OGM05887.1"/>
    <property type="molecule type" value="Genomic_DNA"/>
</dbReference>
<evidence type="ECO:0000256" key="2">
    <source>
        <dbReference type="ARBA" id="ARBA00009695"/>
    </source>
</evidence>
<evidence type="ECO:0000256" key="4">
    <source>
        <dbReference type="ARBA" id="ARBA00022490"/>
    </source>
</evidence>
<dbReference type="Gene3D" id="1.10.10.10">
    <property type="entry name" value="Winged helix-like DNA-binding domain superfamily/Winged helix DNA-binding domain"/>
    <property type="match status" value="3"/>
</dbReference>
<feature type="domain" description="RecX second three-helical" evidence="6">
    <location>
        <begin position="43"/>
        <end position="83"/>
    </location>
</feature>
<dbReference type="InterPro" id="IPR036388">
    <property type="entry name" value="WH-like_DNA-bd_sf"/>
</dbReference>
<comment type="subcellular location">
    <subcellularLocation>
        <location evidence="1 5">Cytoplasm</location>
    </subcellularLocation>
</comment>
<dbReference type="InterPro" id="IPR003783">
    <property type="entry name" value="Regulatory_RecX"/>
</dbReference>
<comment type="caution">
    <text evidence="8">The sequence shown here is derived from an EMBL/GenBank/DDBJ whole genome shotgun (WGS) entry which is preliminary data.</text>
</comment>
<dbReference type="GO" id="GO:0006282">
    <property type="term" value="P:regulation of DNA repair"/>
    <property type="evidence" value="ECO:0007669"/>
    <property type="project" value="UniProtKB-UniRule"/>
</dbReference>
<dbReference type="AlphaFoldDB" id="A0A1F7WTA4"/>
<dbReference type="Pfam" id="PF21981">
    <property type="entry name" value="RecX_HTH3"/>
    <property type="match status" value="1"/>
</dbReference>
<evidence type="ECO:0000256" key="5">
    <source>
        <dbReference type="HAMAP-Rule" id="MF_01114"/>
    </source>
</evidence>
<keyword evidence="4 5" id="KW-0963">Cytoplasm</keyword>